<comment type="caution">
    <text evidence="2">The sequence shown here is derived from an EMBL/GenBank/DDBJ whole genome shotgun (WGS) entry which is preliminary data.</text>
</comment>
<dbReference type="EMBL" id="WHNZ01000007">
    <property type="protein sequence ID" value="NOU98624.1"/>
    <property type="molecule type" value="Genomic_DNA"/>
</dbReference>
<dbReference type="RefSeq" id="WP_171681504.1">
    <property type="nucleotide sequence ID" value="NZ_WHNZ01000007.1"/>
</dbReference>
<evidence type="ECO:0000313" key="3">
    <source>
        <dbReference type="Proteomes" id="UP000618579"/>
    </source>
</evidence>
<evidence type="ECO:0008006" key="4">
    <source>
        <dbReference type="Google" id="ProtNLM"/>
    </source>
</evidence>
<feature type="chain" id="PRO_5046443295" description="Lipoprotein" evidence="1">
    <location>
        <begin position="20"/>
        <end position="192"/>
    </location>
</feature>
<evidence type="ECO:0000313" key="2">
    <source>
        <dbReference type="EMBL" id="NOU98624.1"/>
    </source>
</evidence>
<dbReference type="Proteomes" id="UP000618579">
    <property type="component" value="Unassembled WGS sequence"/>
</dbReference>
<protein>
    <recommendedName>
        <fullName evidence="4">Lipoprotein</fullName>
    </recommendedName>
</protein>
<reference evidence="2 3" key="1">
    <citation type="submission" date="2019-10" db="EMBL/GenBank/DDBJ databases">
        <title>Description of Paenibacillus pedi sp. nov.</title>
        <authorList>
            <person name="Carlier A."/>
            <person name="Qi S."/>
        </authorList>
    </citation>
    <scope>NUCLEOTIDE SEQUENCE [LARGE SCALE GENOMIC DNA]</scope>
    <source>
        <strain evidence="2 3">LMG 31457</strain>
    </source>
</reference>
<organism evidence="2 3">
    <name type="scientific">Paenibacillus planticolens</name>
    <dbReference type="NCBI Taxonomy" id="2654976"/>
    <lineage>
        <taxon>Bacteria</taxon>
        <taxon>Bacillati</taxon>
        <taxon>Bacillota</taxon>
        <taxon>Bacilli</taxon>
        <taxon>Bacillales</taxon>
        <taxon>Paenibacillaceae</taxon>
        <taxon>Paenibacillus</taxon>
    </lineage>
</organism>
<keyword evidence="1" id="KW-0732">Signal</keyword>
<name>A0ABX1ZHU1_9BACL</name>
<sequence length="192" mass="22242">MIKSSILISLILVIFFCSACNSRGERETLKRLNTNDLHQITNTKDKDNFIDLTFQITSFETKGNTQYYVIKGMYDQTTVGLKVTINNTKEAGFNKGGIELSQIGEESNNFIRALRELYGEQISSVQMKDEVKFTDFVLESTSDYRKYKLFFESGEEDEYAEIYLNINLKDNLIEINEKDFEYREPILKALSL</sequence>
<evidence type="ECO:0000256" key="1">
    <source>
        <dbReference type="SAM" id="SignalP"/>
    </source>
</evidence>
<accession>A0ABX1ZHU1</accession>
<feature type="signal peptide" evidence="1">
    <location>
        <begin position="1"/>
        <end position="19"/>
    </location>
</feature>
<keyword evidence="3" id="KW-1185">Reference proteome</keyword>
<proteinExistence type="predicted"/>
<gene>
    <name evidence="2" type="ORF">GC097_01100</name>
</gene>